<evidence type="ECO:0000256" key="3">
    <source>
        <dbReference type="ARBA" id="ARBA00023163"/>
    </source>
</evidence>
<dbReference type="PROSITE" id="PS51077">
    <property type="entry name" value="HTH_ICLR"/>
    <property type="match status" value="1"/>
</dbReference>
<dbReference type="SMART" id="SM00346">
    <property type="entry name" value="HTH_ICLR"/>
    <property type="match status" value="1"/>
</dbReference>
<organism evidence="6 7">
    <name type="scientific">Paracoccus versutus</name>
    <name type="common">Thiobacillus versutus</name>
    <dbReference type="NCBI Taxonomy" id="34007"/>
    <lineage>
        <taxon>Bacteria</taxon>
        <taxon>Pseudomonadati</taxon>
        <taxon>Pseudomonadota</taxon>
        <taxon>Alphaproteobacteria</taxon>
        <taxon>Rhodobacterales</taxon>
        <taxon>Paracoccaceae</taxon>
        <taxon>Paracoccus</taxon>
    </lineage>
</organism>
<feature type="domain" description="HTH iclR-type" evidence="4">
    <location>
        <begin position="23"/>
        <end position="85"/>
    </location>
</feature>
<dbReference type="Pfam" id="PF01614">
    <property type="entry name" value="IclR_C"/>
    <property type="match status" value="1"/>
</dbReference>
<dbReference type="InterPro" id="IPR014757">
    <property type="entry name" value="Tscrpt_reg_IclR_C"/>
</dbReference>
<evidence type="ECO:0000256" key="2">
    <source>
        <dbReference type="ARBA" id="ARBA00023125"/>
    </source>
</evidence>
<dbReference type="Pfam" id="PF09339">
    <property type="entry name" value="HTH_IclR"/>
    <property type="match status" value="1"/>
</dbReference>
<dbReference type="InterPro" id="IPR050707">
    <property type="entry name" value="HTH_MetabolicPath_Reg"/>
</dbReference>
<dbReference type="InterPro" id="IPR036388">
    <property type="entry name" value="WH-like_DNA-bd_sf"/>
</dbReference>
<name>A0A3D9XGQ9_PARVE</name>
<dbReference type="RefSeq" id="WP_072462555.1">
    <property type="nucleotide sequence ID" value="NZ_CP038197.1"/>
</dbReference>
<dbReference type="InterPro" id="IPR036390">
    <property type="entry name" value="WH_DNA-bd_sf"/>
</dbReference>
<evidence type="ECO:0000313" key="7">
    <source>
        <dbReference type="Proteomes" id="UP000256941"/>
    </source>
</evidence>
<dbReference type="AlphaFoldDB" id="A0A3D9XGQ9"/>
<comment type="caution">
    <text evidence="6">The sequence shown here is derived from an EMBL/GenBank/DDBJ whole genome shotgun (WGS) entry which is preliminary data.</text>
</comment>
<reference evidence="6 7" key="1">
    <citation type="submission" date="2018-08" db="EMBL/GenBank/DDBJ databases">
        <title>Genomic Encyclopedia of Archaeal and Bacterial Type Strains, Phase II (KMG-II): from individual species to whole genera.</title>
        <authorList>
            <person name="Goeker M."/>
        </authorList>
    </citation>
    <scope>NUCLEOTIDE SEQUENCE [LARGE SCALE GENOMIC DNA]</scope>
    <source>
        <strain evidence="6 7">DSM 17099</strain>
    </source>
</reference>
<keyword evidence="2" id="KW-0238">DNA-binding</keyword>
<protein>
    <submittedName>
        <fullName evidence="6">IclR family transcriptional regulator</fullName>
    </submittedName>
</protein>
<proteinExistence type="predicted"/>
<evidence type="ECO:0000256" key="1">
    <source>
        <dbReference type="ARBA" id="ARBA00023015"/>
    </source>
</evidence>
<dbReference type="InterPro" id="IPR029016">
    <property type="entry name" value="GAF-like_dom_sf"/>
</dbReference>
<dbReference type="Proteomes" id="UP000256941">
    <property type="component" value="Unassembled WGS sequence"/>
</dbReference>
<evidence type="ECO:0000259" key="4">
    <source>
        <dbReference type="PROSITE" id="PS51077"/>
    </source>
</evidence>
<dbReference type="SUPFAM" id="SSF46785">
    <property type="entry name" value="Winged helix' DNA-binding domain"/>
    <property type="match status" value="1"/>
</dbReference>
<sequence length="265" mass="28277">MMEFEPFLDEDAKLSGQKRSGTIQSITIAMRFLNILAGAERALPLAEIAQLSRTGRSTAHRYMQSLVKEGLAVQDPASSRYDLGPAALSLGVAALRRVDAVEISGTQMKQLTENHGLSSGVCIWTERGPTIVRWYRSAHFAITAVSLGDVLPVDNTACGLVFQAFLPRAQIEAARRLQPASFRGTPPGKAAIDRIRAEGWAELTSHLLSNVTGQAAPVLDAQGELVCVVTTAGNLGKLDSPQAGLALRDAARLINRATGGQSTFD</sequence>
<gene>
    <name evidence="6" type="ORF">BDD41_3830</name>
</gene>
<dbReference type="FunFam" id="1.10.10.10:FF:000056">
    <property type="entry name" value="IclR family transcriptional regulator"/>
    <property type="match status" value="1"/>
</dbReference>
<dbReference type="InterPro" id="IPR005471">
    <property type="entry name" value="Tscrpt_reg_IclR_N"/>
</dbReference>
<accession>A0A3D9XGQ9</accession>
<dbReference type="PANTHER" id="PTHR30136">
    <property type="entry name" value="HELIX-TURN-HELIX TRANSCRIPTIONAL REGULATOR, ICLR FAMILY"/>
    <property type="match status" value="1"/>
</dbReference>
<dbReference type="SUPFAM" id="SSF55781">
    <property type="entry name" value="GAF domain-like"/>
    <property type="match status" value="1"/>
</dbReference>
<evidence type="ECO:0000313" key="6">
    <source>
        <dbReference type="EMBL" id="REF68758.1"/>
    </source>
</evidence>
<dbReference type="PANTHER" id="PTHR30136:SF8">
    <property type="entry name" value="TRANSCRIPTIONAL REGULATORY PROTEIN"/>
    <property type="match status" value="1"/>
</dbReference>
<keyword evidence="1" id="KW-0805">Transcription regulation</keyword>
<dbReference type="Gene3D" id="1.10.10.10">
    <property type="entry name" value="Winged helix-like DNA-binding domain superfamily/Winged helix DNA-binding domain"/>
    <property type="match status" value="1"/>
</dbReference>
<dbReference type="GO" id="GO:0003677">
    <property type="term" value="F:DNA binding"/>
    <property type="evidence" value="ECO:0007669"/>
    <property type="project" value="UniProtKB-KW"/>
</dbReference>
<evidence type="ECO:0000259" key="5">
    <source>
        <dbReference type="PROSITE" id="PS51078"/>
    </source>
</evidence>
<dbReference type="PROSITE" id="PS51078">
    <property type="entry name" value="ICLR_ED"/>
    <property type="match status" value="1"/>
</dbReference>
<feature type="domain" description="IclR-ED" evidence="5">
    <location>
        <begin position="86"/>
        <end position="260"/>
    </location>
</feature>
<dbReference type="GO" id="GO:0045892">
    <property type="term" value="P:negative regulation of DNA-templated transcription"/>
    <property type="evidence" value="ECO:0007669"/>
    <property type="project" value="TreeGrafter"/>
</dbReference>
<keyword evidence="3" id="KW-0804">Transcription</keyword>
<dbReference type="Gene3D" id="3.30.450.40">
    <property type="match status" value="1"/>
</dbReference>
<dbReference type="EMBL" id="QTUJ01000003">
    <property type="protein sequence ID" value="REF68758.1"/>
    <property type="molecule type" value="Genomic_DNA"/>
</dbReference>
<dbReference type="GO" id="GO:0003700">
    <property type="term" value="F:DNA-binding transcription factor activity"/>
    <property type="evidence" value="ECO:0007669"/>
    <property type="project" value="TreeGrafter"/>
</dbReference>